<gene>
    <name evidence="3" type="ORF">ACFO3N_12435</name>
</gene>
<dbReference type="PANTHER" id="PTHR39176">
    <property type="entry name" value="PERIPLASMIC PROTEIN-RELATED"/>
    <property type="match status" value="1"/>
</dbReference>
<feature type="signal peptide" evidence="1">
    <location>
        <begin position="1"/>
        <end position="18"/>
    </location>
</feature>
<feature type="domain" description="Lysozyme inhibitor LprI-like N-terminal" evidence="2">
    <location>
        <begin position="40"/>
        <end position="128"/>
    </location>
</feature>
<dbReference type="RefSeq" id="WP_379798138.1">
    <property type="nucleotide sequence ID" value="NZ_JBHSFY010000006.1"/>
</dbReference>
<proteinExistence type="predicted"/>
<evidence type="ECO:0000256" key="1">
    <source>
        <dbReference type="SAM" id="SignalP"/>
    </source>
</evidence>
<feature type="chain" id="PRO_5045377457" evidence="1">
    <location>
        <begin position="19"/>
        <end position="137"/>
    </location>
</feature>
<sequence length="137" mass="16528">MKKLFLLTFLFLSIVAFSQNKKEYPIDVLESKCINQKDISDADKCNCIIQARESWDKELNKSYNLLKTKLPKENFETLKESQKQWLLFRDKEYEFSSKYFSEIKQGTLWYAVSESLKRDLVKRRAIELEAYYKMFDY</sequence>
<dbReference type="EMBL" id="JBHSFY010000006">
    <property type="protein sequence ID" value="MFC4477875.1"/>
    <property type="molecule type" value="Genomic_DNA"/>
</dbReference>
<reference evidence="4" key="1">
    <citation type="journal article" date="2019" name="Int. J. Syst. Evol. Microbiol.">
        <title>The Global Catalogue of Microorganisms (GCM) 10K type strain sequencing project: providing services to taxonomists for standard genome sequencing and annotation.</title>
        <authorList>
            <consortium name="The Broad Institute Genomics Platform"/>
            <consortium name="The Broad Institute Genome Sequencing Center for Infectious Disease"/>
            <person name="Wu L."/>
            <person name="Ma J."/>
        </authorList>
    </citation>
    <scope>NUCLEOTIDE SEQUENCE [LARGE SCALE GENOMIC DNA]</scope>
    <source>
        <strain evidence="4">NBRC 103627</strain>
    </source>
</reference>
<organism evidence="3 4">
    <name type="scientific">Flavobacterium chungangensis</name>
    <dbReference type="NCBI Taxonomy" id="2708132"/>
    <lineage>
        <taxon>Bacteria</taxon>
        <taxon>Pseudomonadati</taxon>
        <taxon>Bacteroidota</taxon>
        <taxon>Flavobacteriia</taxon>
        <taxon>Flavobacteriales</taxon>
        <taxon>Flavobacteriaceae</taxon>
        <taxon>Flavobacterium</taxon>
    </lineage>
</organism>
<protein>
    <submittedName>
        <fullName evidence="3">Lysozyme inhibitor LprI family protein</fullName>
    </submittedName>
</protein>
<keyword evidence="4" id="KW-1185">Reference proteome</keyword>
<dbReference type="PANTHER" id="PTHR39176:SF1">
    <property type="entry name" value="PERIPLASMIC PROTEIN"/>
    <property type="match status" value="1"/>
</dbReference>
<dbReference type="InterPro" id="IPR009739">
    <property type="entry name" value="LprI-like_N"/>
</dbReference>
<evidence type="ECO:0000259" key="2">
    <source>
        <dbReference type="Pfam" id="PF07007"/>
    </source>
</evidence>
<evidence type="ECO:0000313" key="3">
    <source>
        <dbReference type="EMBL" id="MFC4477875.1"/>
    </source>
</evidence>
<comment type="caution">
    <text evidence="3">The sequence shown here is derived from an EMBL/GenBank/DDBJ whole genome shotgun (WGS) entry which is preliminary data.</text>
</comment>
<dbReference type="Pfam" id="PF07007">
    <property type="entry name" value="LprI"/>
    <property type="match status" value="1"/>
</dbReference>
<name>A0ABV8ZJ02_9FLAO</name>
<dbReference type="Proteomes" id="UP001596003">
    <property type="component" value="Unassembled WGS sequence"/>
</dbReference>
<dbReference type="Gene3D" id="1.20.1270.180">
    <property type="match status" value="1"/>
</dbReference>
<evidence type="ECO:0000313" key="4">
    <source>
        <dbReference type="Proteomes" id="UP001596003"/>
    </source>
</evidence>
<keyword evidence="1" id="KW-0732">Signal</keyword>
<accession>A0ABV8ZJ02</accession>